<dbReference type="Proteomes" id="UP000177579">
    <property type="component" value="Unassembled WGS sequence"/>
</dbReference>
<organism evidence="1 2">
    <name type="scientific">Candidatus Falkowbacteria bacterium RIFOXYD2_FULL_34_120</name>
    <dbReference type="NCBI Taxonomy" id="1798007"/>
    <lineage>
        <taxon>Bacteria</taxon>
        <taxon>Candidatus Falkowiibacteriota</taxon>
    </lineage>
</organism>
<evidence type="ECO:0000313" key="2">
    <source>
        <dbReference type="Proteomes" id="UP000177579"/>
    </source>
</evidence>
<dbReference type="AlphaFoldDB" id="A0A1F5TPR6"/>
<protein>
    <submittedName>
        <fullName evidence="1">Uncharacterized protein</fullName>
    </submittedName>
</protein>
<gene>
    <name evidence="1" type="ORF">A2531_06590</name>
</gene>
<name>A0A1F5TPR6_9BACT</name>
<reference evidence="1 2" key="1">
    <citation type="journal article" date="2016" name="Nat. Commun.">
        <title>Thousands of microbial genomes shed light on interconnected biogeochemical processes in an aquifer system.</title>
        <authorList>
            <person name="Anantharaman K."/>
            <person name="Brown C.T."/>
            <person name="Hug L.A."/>
            <person name="Sharon I."/>
            <person name="Castelle C.J."/>
            <person name="Probst A.J."/>
            <person name="Thomas B.C."/>
            <person name="Singh A."/>
            <person name="Wilkins M.J."/>
            <person name="Karaoz U."/>
            <person name="Brodie E.L."/>
            <person name="Williams K.H."/>
            <person name="Hubbard S.S."/>
            <person name="Banfield J.F."/>
        </authorList>
    </citation>
    <scope>NUCLEOTIDE SEQUENCE [LARGE SCALE GENOMIC DNA]</scope>
</reference>
<comment type="caution">
    <text evidence="1">The sequence shown here is derived from an EMBL/GenBank/DDBJ whole genome shotgun (WGS) entry which is preliminary data.</text>
</comment>
<accession>A0A1F5TPR6</accession>
<dbReference type="EMBL" id="MFGO01000019">
    <property type="protein sequence ID" value="OGF40819.1"/>
    <property type="molecule type" value="Genomic_DNA"/>
</dbReference>
<sequence length="175" mass="19059">MNKKIQLGAALLGVILTTALVAGATYAFPSGFKGGMGNFEKEKGGFMHDALEAGDYSLLGDNPKITEEQFNNLLKQYNANDGKMFMMGRERGGMRGGMRMSDEKREAVQAALSADDYNAWLTAVGENCPILDKIDTAEKFARYAEAYKLMEQGREIMEELGINGPGFGGPMHSVK</sequence>
<proteinExistence type="predicted"/>
<evidence type="ECO:0000313" key="1">
    <source>
        <dbReference type="EMBL" id="OGF40819.1"/>
    </source>
</evidence>